<dbReference type="AlphaFoldDB" id="A0A3B1CWK3"/>
<dbReference type="PROSITE" id="PS51257">
    <property type="entry name" value="PROKAR_LIPOPROTEIN"/>
    <property type="match status" value="1"/>
</dbReference>
<name>A0A3B1CWK3_9ZZZZ</name>
<accession>A0A3B1CWK3</accession>
<protein>
    <submittedName>
        <fullName evidence="1">Uncharacterized protein</fullName>
    </submittedName>
</protein>
<reference evidence="1" key="1">
    <citation type="submission" date="2018-06" db="EMBL/GenBank/DDBJ databases">
        <authorList>
            <person name="Zhirakovskaya E."/>
        </authorList>
    </citation>
    <scope>NUCLEOTIDE SEQUENCE</scope>
</reference>
<gene>
    <name evidence="1" type="ORF">MNBD_NITROSPINAE01-376</name>
</gene>
<organism evidence="1">
    <name type="scientific">hydrothermal vent metagenome</name>
    <dbReference type="NCBI Taxonomy" id="652676"/>
    <lineage>
        <taxon>unclassified sequences</taxon>
        <taxon>metagenomes</taxon>
        <taxon>ecological metagenomes</taxon>
    </lineage>
</organism>
<proteinExistence type="predicted"/>
<dbReference type="EMBL" id="UOGC01000152">
    <property type="protein sequence ID" value="VAX23615.1"/>
    <property type="molecule type" value="Genomic_DNA"/>
</dbReference>
<sequence length="112" mass="12455">MKNSIAVALVCGFALFTACDPNTPVAKEKHGPVLEQLINGEHNINGFNRASGMLIDFMRDKKMKAEAEGKKLGNKFLEMEEIINEASLLASQSKYAGSFEKLKQVYDLLEEF</sequence>
<evidence type="ECO:0000313" key="1">
    <source>
        <dbReference type="EMBL" id="VAX23615.1"/>
    </source>
</evidence>